<dbReference type="RefSeq" id="WP_047133797.1">
    <property type="nucleotide sequence ID" value="NZ_CZVI01000014.1"/>
</dbReference>
<dbReference type="Proteomes" id="UP000182200">
    <property type="component" value="Unassembled WGS sequence"/>
</dbReference>
<dbReference type="SUPFAM" id="SSF56935">
    <property type="entry name" value="Porins"/>
    <property type="match status" value="1"/>
</dbReference>
<reference evidence="3" key="2">
    <citation type="submission" date="2015-11" db="EMBL/GenBank/DDBJ databases">
        <authorList>
            <person name="Zhang Y."/>
            <person name="Guo Z."/>
        </authorList>
    </citation>
    <scope>NUCLEOTIDE SEQUENCE [LARGE SCALE GENOMIC DNA]</scope>
    <source>
        <strain evidence="3">JGI-4</strain>
    </source>
</reference>
<accession>A0A0P1MMH8</accession>
<dbReference type="Proteomes" id="UP000182011">
    <property type="component" value="Unassembled WGS sequence"/>
</dbReference>
<accession>A0A0P1LYA7</accession>
<evidence type="ECO:0000313" key="4">
    <source>
        <dbReference type="Proteomes" id="UP000182011"/>
    </source>
</evidence>
<evidence type="ECO:0000313" key="2">
    <source>
        <dbReference type="EMBL" id="CUS88109.1"/>
    </source>
</evidence>
<dbReference type="EMBL" id="CZVI01000014">
    <property type="protein sequence ID" value="CUS88109.1"/>
    <property type="molecule type" value="Genomic_DNA"/>
</dbReference>
<dbReference type="InterPro" id="IPR005362">
    <property type="entry name" value="UPF0164"/>
</dbReference>
<dbReference type="Pfam" id="PF03687">
    <property type="entry name" value="UPF0164"/>
    <property type="match status" value="1"/>
</dbReference>
<gene>
    <name evidence="3" type="ORF">JGI4_00408</name>
    <name evidence="2" type="ORF">JGI8_01173</name>
</gene>
<dbReference type="STRING" id="1633631.GCA_001442925_00410"/>
<sequence length="336" mass="36853">MVRRVCFIFIAILILSLPLISQSKVGTTAAPFLGIAVGPRAIGLGGAFTAFAGDVSALYWNPAGVSRLGRNEIMLSHTKWIFGTSFDWVGIAVGIDRNNYVGVSITRLDYGEEEVTTIDYPEGTGERWDASDIAVGISYARNLTDRFSVGGTVKFIQQKLWNERATGFALDVGVLFITEFKGLKLGASISNFGTEMQLDGKDLFVIYDPDPGASGNNPAISAKLKTDNWPLPLLFRVGASIDVFKTETNYLTLAVDALHPNDNTESLNIGFEYSFRNLIFLRAGYKSLFQKDSQERFTVGVGINYKVGGIGFSFDYSYQDFGILKNIQSFAIALQF</sequence>
<protein>
    <submittedName>
        <fullName evidence="3">Uncharacterized protein family (UPF0164)</fullName>
    </submittedName>
</protein>
<accession>A0A0N7MPU7</accession>
<evidence type="ECO:0000313" key="5">
    <source>
        <dbReference type="Proteomes" id="UP000182200"/>
    </source>
</evidence>
<proteinExistence type="inferred from homology"/>
<name>A0A0P1M132_9BACT</name>
<keyword evidence="5" id="KW-1185">Reference proteome</keyword>
<accession>A0A0P1P696</accession>
<accession>A0A0P1M132</accession>
<evidence type="ECO:0000256" key="1">
    <source>
        <dbReference type="ARBA" id="ARBA00005846"/>
    </source>
</evidence>
<organism evidence="3 4">
    <name type="scientific">Candidatus Kryptonium thompsonii</name>
    <dbReference type="NCBI Taxonomy" id="1633631"/>
    <lineage>
        <taxon>Bacteria</taxon>
        <taxon>Pseudomonadati</taxon>
        <taxon>Candidatus Kryptoniota</taxon>
        <taxon>Candidatus Kryptonium</taxon>
    </lineage>
</organism>
<dbReference type="AlphaFoldDB" id="A0A0P1M132"/>
<accession>A0A0P1LCD9</accession>
<evidence type="ECO:0000313" key="3">
    <source>
        <dbReference type="EMBL" id="CUU01963.1"/>
    </source>
</evidence>
<dbReference type="EMBL" id="FAOP01000002">
    <property type="protein sequence ID" value="CUU01963.1"/>
    <property type="molecule type" value="Genomic_DNA"/>
</dbReference>
<comment type="similarity">
    <text evidence="1">Belongs to the UPF0164 family.</text>
</comment>
<reference evidence="4 5" key="1">
    <citation type="submission" date="2015-11" db="EMBL/GenBank/DDBJ databases">
        <authorList>
            <person name="Varghese N."/>
        </authorList>
    </citation>
    <scope>NUCLEOTIDE SEQUENCE [LARGE SCALE GENOMIC DNA]</scope>
    <source>
        <strain evidence="2 5">JGI-8</strain>
    </source>
</reference>
<accession>A0A0S4MTT4</accession>
<dbReference type="NCBIfam" id="NF033709">
    <property type="entry name" value="PorV_fam"/>
    <property type="match status" value="1"/>
</dbReference>
<dbReference type="Gene3D" id="2.40.160.60">
    <property type="entry name" value="Outer membrane protein transport protein (OMPP1/FadL/TodX)"/>
    <property type="match status" value="1"/>
</dbReference>